<protein>
    <submittedName>
        <fullName evidence="1">Cilia-and flagella-associated protein 77</fullName>
    </submittedName>
</protein>
<keyword evidence="2" id="KW-1185">Reference proteome</keyword>
<accession>A0A556V5W7</accession>
<proteinExistence type="predicted"/>
<dbReference type="EMBL" id="VCAZ01000129">
    <property type="protein sequence ID" value="TSV94913.1"/>
    <property type="molecule type" value="Genomic_DNA"/>
</dbReference>
<reference evidence="1 2" key="1">
    <citation type="journal article" date="2019" name="Genome Biol. Evol.">
        <title>Whole-Genome Sequencing of the Giant Devil Catfish, Bagarius yarrelli.</title>
        <authorList>
            <person name="Jiang W."/>
            <person name="Lv Y."/>
            <person name="Cheng L."/>
            <person name="Yang K."/>
            <person name="Chao B."/>
            <person name="Wang X."/>
            <person name="Li Y."/>
            <person name="Pan X."/>
            <person name="You X."/>
            <person name="Zhang Y."/>
            <person name="Yang J."/>
            <person name="Li J."/>
            <person name="Zhang X."/>
            <person name="Liu S."/>
            <person name="Sun C."/>
            <person name="Yang J."/>
            <person name="Shi Q."/>
        </authorList>
    </citation>
    <scope>NUCLEOTIDE SEQUENCE [LARGE SCALE GENOMIC DNA]</scope>
    <source>
        <strain evidence="1">JWS20170419001</strain>
        <tissue evidence="1">Muscle</tissue>
    </source>
</reference>
<keyword evidence="1" id="KW-0966">Cell projection</keyword>
<dbReference type="PANTHER" id="PTHR28617:SF1">
    <property type="entry name" value="CILIA- AND FLAGELLA-ASSOCIATED PROTEIN 77"/>
    <property type="match status" value="1"/>
</dbReference>
<dbReference type="InterPro" id="IPR029147">
    <property type="entry name" value="CFAP77"/>
</dbReference>
<keyword evidence="1" id="KW-0282">Flagellum</keyword>
<dbReference type="OrthoDB" id="532484at2759"/>
<dbReference type="Pfam" id="PF14825">
    <property type="entry name" value="CFAP77"/>
    <property type="match status" value="1"/>
</dbReference>
<gene>
    <name evidence="1" type="ORF">Baya_13392</name>
</gene>
<name>A0A556V5W7_BAGYA</name>
<dbReference type="AlphaFoldDB" id="A0A556V5W7"/>
<sequence length="349" mass="39061">MPLLALKGDNHFQRGPISRFAPAVNTFLQASLNYPFKTISQIEIAERIKGIAEHSAAAQTHKIGKRFKCVAAKIFPKGSRQPKLGKIKSRGLSYPGPDFVYGKVCTVKDGGAAEALSNWYTPSLSLSKSAQYGKTERDFVALNREGLKSGLVTAKDLKQYRATHDIRRQEANKIFKSTPAKIPQDITFGVPSQPSTPMSELLEYRYGQKWLEEQQAKDRALMEEQNKKLQLAKIQDTRTTLLRKSRPLEKPPSMWKLPKFQKIGPALDTFRDPEAREKAMAAHYMDSVARRGLLGQERMSPEVLGDPPHPVRYYSLLQSMQKFKLLSLHDLHDTDRVTGSGICAGAVPG</sequence>
<keyword evidence="1" id="KW-0969">Cilium</keyword>
<evidence type="ECO:0000313" key="1">
    <source>
        <dbReference type="EMBL" id="TSV94913.1"/>
    </source>
</evidence>
<comment type="caution">
    <text evidence="1">The sequence shown here is derived from an EMBL/GenBank/DDBJ whole genome shotgun (WGS) entry which is preliminary data.</text>
</comment>
<organism evidence="1 2">
    <name type="scientific">Bagarius yarrelli</name>
    <name type="common">Goonch</name>
    <name type="synonym">Bagrus yarrelli</name>
    <dbReference type="NCBI Taxonomy" id="175774"/>
    <lineage>
        <taxon>Eukaryota</taxon>
        <taxon>Metazoa</taxon>
        <taxon>Chordata</taxon>
        <taxon>Craniata</taxon>
        <taxon>Vertebrata</taxon>
        <taxon>Euteleostomi</taxon>
        <taxon>Actinopterygii</taxon>
        <taxon>Neopterygii</taxon>
        <taxon>Teleostei</taxon>
        <taxon>Ostariophysi</taxon>
        <taxon>Siluriformes</taxon>
        <taxon>Sisoridae</taxon>
        <taxon>Sisorinae</taxon>
        <taxon>Bagarius</taxon>
    </lineage>
</organism>
<evidence type="ECO:0000313" key="2">
    <source>
        <dbReference type="Proteomes" id="UP000319801"/>
    </source>
</evidence>
<dbReference type="PANTHER" id="PTHR28617">
    <property type="entry name" value="CILIA- AND FLAGELLA-ASSOCIATED PROTEIN 77"/>
    <property type="match status" value="1"/>
</dbReference>
<dbReference type="Proteomes" id="UP000319801">
    <property type="component" value="Unassembled WGS sequence"/>
</dbReference>